<feature type="region of interest" description="Disordered" evidence="1">
    <location>
        <begin position="380"/>
        <end position="454"/>
    </location>
</feature>
<dbReference type="OrthoDB" id="4225375at2759"/>
<evidence type="ECO:0000313" key="4">
    <source>
        <dbReference type="Proteomes" id="UP000053958"/>
    </source>
</evidence>
<evidence type="ECO:0000256" key="1">
    <source>
        <dbReference type="SAM" id="MobiDB-lite"/>
    </source>
</evidence>
<dbReference type="GeneID" id="25312095"/>
<dbReference type="AlphaFoldDB" id="A0A0F4Z610"/>
<proteinExistence type="predicted"/>
<feature type="domain" description="C2H2-type" evidence="2">
    <location>
        <begin position="212"/>
        <end position="237"/>
    </location>
</feature>
<feature type="compositionally biased region" description="Low complexity" evidence="1">
    <location>
        <begin position="40"/>
        <end position="66"/>
    </location>
</feature>
<dbReference type="EMBL" id="LASV01000004">
    <property type="protein sequence ID" value="KKA25937.1"/>
    <property type="molecule type" value="Genomic_DNA"/>
</dbReference>
<feature type="compositionally biased region" description="Low complexity" evidence="1">
    <location>
        <begin position="399"/>
        <end position="438"/>
    </location>
</feature>
<reference evidence="3 4" key="1">
    <citation type="submission" date="2015-04" db="EMBL/GenBank/DDBJ databases">
        <authorList>
            <person name="Heijne W.H."/>
            <person name="Fedorova N.D."/>
            <person name="Nierman W.C."/>
            <person name="Vollebregt A.W."/>
            <person name="Zhao Z."/>
            <person name="Wu L."/>
            <person name="Kumar M."/>
            <person name="Stam H."/>
            <person name="van den Berg M.A."/>
            <person name="Pel H.J."/>
        </authorList>
    </citation>
    <scope>NUCLEOTIDE SEQUENCE [LARGE SCALE GENOMIC DNA]</scope>
    <source>
        <strain evidence="3 4">CBS 393.64</strain>
    </source>
</reference>
<comment type="caution">
    <text evidence="3">The sequence shown here is derived from an EMBL/GenBank/DDBJ whole genome shotgun (WGS) entry which is preliminary data.</text>
</comment>
<feature type="compositionally biased region" description="Gly residues" evidence="1">
    <location>
        <begin position="329"/>
        <end position="343"/>
    </location>
</feature>
<feature type="region of interest" description="Disordered" evidence="1">
    <location>
        <begin position="31"/>
        <end position="79"/>
    </location>
</feature>
<protein>
    <recommendedName>
        <fullName evidence="2">C2H2-type domain-containing protein</fullName>
    </recommendedName>
</protein>
<dbReference type="SMART" id="SM00355">
    <property type="entry name" value="ZnF_C2H2"/>
    <property type="match status" value="2"/>
</dbReference>
<sequence length="647" mass="71212">MDPANHRSSHVAPDRYRQNIYLNIPQVRFYPASNPETNHTSTSHNAPPSSASSLLSPSTQTSSDLLQEPPDSSRSVSTVTPADASTFVWGNPPSHLASPTVDDEPLSGDAFAYYENTSQVPATSNLNHDDELSLLPSLLDSPQALFELCITRLRRQFEGHGDQRSYAMDLFQYVMAREPLLVPQLPILSPSNDGQSVPSPPHSARSHRPPIYACALCPGRLQFTSRGSLKRHVSNLHRPKSEFRCPFPRCRGRTNRRDKMHDHLRRHGLGSLWSRASITQLEVPLPAPTACEICLRNPPFQSWDEWFECIESHCRLETSLPDHVPDGQDGNGSGQTGGSGFGNGSPFPGPAGGGFLNPGASGGGMDFMGNGGGYSQPWPGTGYNASMSENSCERNRIPSDTSSASSHQVSTSPISPSTASRRSRCSSDSSDGSFPIPDGLVDNKGPTQDSQDWMPQKCRRCGHVSTSCPECPPDLRLAEWCHSCKDNMPSSISSRLLDFIGNYDRYQDLACNGVSSRRDMQYEIGFDRNLSRPTVYVVEDRPRGRPKFISPKWKRRSIDFPKCPSTETQKLDQTVTMSKGPFPTSLGITLDQTTLICSVLQLEIVFRIIQWTSFCFLGKSSPCSRESPKGFPSKTVVDALMVDQKDT</sequence>
<keyword evidence="4" id="KW-1185">Reference proteome</keyword>
<evidence type="ECO:0000313" key="3">
    <source>
        <dbReference type="EMBL" id="KKA25937.1"/>
    </source>
</evidence>
<dbReference type="Gene3D" id="3.30.160.60">
    <property type="entry name" value="Classic Zinc Finger"/>
    <property type="match status" value="1"/>
</dbReference>
<gene>
    <name evidence="3" type="ORF">T310_0031</name>
</gene>
<name>A0A0F4Z610_RASE3</name>
<dbReference type="InterPro" id="IPR013087">
    <property type="entry name" value="Znf_C2H2_type"/>
</dbReference>
<dbReference type="RefSeq" id="XP_013332549.1">
    <property type="nucleotide sequence ID" value="XM_013477095.1"/>
</dbReference>
<feature type="compositionally biased region" description="Polar residues" evidence="1">
    <location>
        <begin position="70"/>
        <end position="79"/>
    </location>
</feature>
<accession>A0A0F4Z610</accession>
<dbReference type="Proteomes" id="UP000053958">
    <property type="component" value="Unassembled WGS sequence"/>
</dbReference>
<feature type="domain" description="C2H2-type" evidence="2">
    <location>
        <begin position="243"/>
        <end position="267"/>
    </location>
</feature>
<feature type="region of interest" description="Disordered" evidence="1">
    <location>
        <begin position="321"/>
        <end position="358"/>
    </location>
</feature>
<organism evidence="3 4">
    <name type="scientific">Rasamsonia emersonii (strain ATCC 16479 / CBS 393.64 / IMI 116815)</name>
    <dbReference type="NCBI Taxonomy" id="1408163"/>
    <lineage>
        <taxon>Eukaryota</taxon>
        <taxon>Fungi</taxon>
        <taxon>Dikarya</taxon>
        <taxon>Ascomycota</taxon>
        <taxon>Pezizomycotina</taxon>
        <taxon>Eurotiomycetes</taxon>
        <taxon>Eurotiomycetidae</taxon>
        <taxon>Eurotiales</taxon>
        <taxon>Trichocomaceae</taxon>
        <taxon>Rasamsonia</taxon>
    </lineage>
</organism>
<evidence type="ECO:0000259" key="2">
    <source>
        <dbReference type="SMART" id="SM00355"/>
    </source>
</evidence>